<evidence type="ECO:0000313" key="2">
    <source>
        <dbReference type="Proteomes" id="UP000299102"/>
    </source>
</evidence>
<proteinExistence type="predicted"/>
<sequence>MRNGGVGKGRPRKSYVDQIDDKIGPVVSAECTRGDSRECVNSWKRFNGVRSARAACSDMSNVTRSALGG</sequence>
<dbReference type="Proteomes" id="UP000299102">
    <property type="component" value="Unassembled WGS sequence"/>
</dbReference>
<dbReference type="AlphaFoldDB" id="A0A4C1YQ15"/>
<comment type="caution">
    <text evidence="1">The sequence shown here is derived from an EMBL/GenBank/DDBJ whole genome shotgun (WGS) entry which is preliminary data.</text>
</comment>
<protein>
    <submittedName>
        <fullName evidence="1">Uncharacterized protein</fullName>
    </submittedName>
</protein>
<reference evidence="1 2" key="1">
    <citation type="journal article" date="2019" name="Commun. Biol.">
        <title>The bagworm genome reveals a unique fibroin gene that provides high tensile strength.</title>
        <authorList>
            <person name="Kono N."/>
            <person name="Nakamura H."/>
            <person name="Ohtoshi R."/>
            <person name="Tomita M."/>
            <person name="Numata K."/>
            <person name="Arakawa K."/>
        </authorList>
    </citation>
    <scope>NUCLEOTIDE SEQUENCE [LARGE SCALE GENOMIC DNA]</scope>
</reference>
<evidence type="ECO:0000313" key="1">
    <source>
        <dbReference type="EMBL" id="GBP78356.1"/>
    </source>
</evidence>
<organism evidence="1 2">
    <name type="scientific">Eumeta variegata</name>
    <name type="common">Bagworm moth</name>
    <name type="synonym">Eumeta japonica</name>
    <dbReference type="NCBI Taxonomy" id="151549"/>
    <lineage>
        <taxon>Eukaryota</taxon>
        <taxon>Metazoa</taxon>
        <taxon>Ecdysozoa</taxon>
        <taxon>Arthropoda</taxon>
        <taxon>Hexapoda</taxon>
        <taxon>Insecta</taxon>
        <taxon>Pterygota</taxon>
        <taxon>Neoptera</taxon>
        <taxon>Endopterygota</taxon>
        <taxon>Lepidoptera</taxon>
        <taxon>Glossata</taxon>
        <taxon>Ditrysia</taxon>
        <taxon>Tineoidea</taxon>
        <taxon>Psychidae</taxon>
        <taxon>Oiketicinae</taxon>
        <taxon>Eumeta</taxon>
    </lineage>
</organism>
<dbReference type="EMBL" id="BGZK01001366">
    <property type="protein sequence ID" value="GBP78356.1"/>
    <property type="molecule type" value="Genomic_DNA"/>
</dbReference>
<accession>A0A4C1YQ15</accession>
<gene>
    <name evidence="1" type="ORF">EVAR_9364_1</name>
</gene>
<name>A0A4C1YQ15_EUMVA</name>
<keyword evidence="2" id="KW-1185">Reference proteome</keyword>